<dbReference type="EMBL" id="KU160647">
    <property type="protein sequence ID" value="ALY09142.1"/>
    <property type="molecule type" value="Genomic_DNA"/>
</dbReference>
<reference evidence="1 2" key="1">
    <citation type="submission" date="2015-11" db="EMBL/GenBank/DDBJ databases">
        <authorList>
            <person name="Conboy A.J."/>
            <person name="Conboy D.B."/>
            <person name="Cross T."/>
            <person name="Moy B."/>
            <person name="Dunbar D."/>
            <person name="Bradley K.W."/>
            <person name="Asai D.J."/>
            <person name="Bowman C.A."/>
            <person name="Russell D.A."/>
            <person name="Pope W.H."/>
            <person name="Jacobs-Sera D."/>
            <person name="Hendrix R.W."/>
            <person name="Hatfull G.F."/>
        </authorList>
    </citation>
    <scope>NUCLEOTIDE SEQUENCE [LARGE SCALE GENOMIC DNA]</scope>
</reference>
<proteinExistence type="predicted"/>
<evidence type="ECO:0000313" key="2">
    <source>
        <dbReference type="Proteomes" id="UP000221664"/>
    </source>
</evidence>
<dbReference type="Proteomes" id="UP000221664">
    <property type="component" value="Segment"/>
</dbReference>
<name>A0A0U4IEA1_9CAUD</name>
<accession>A0A0U4IEA1</accession>
<sequence>MSNNVSVFSAITSAKVAEFNTDAETLESVKAKALEFPEVRNSSVSTQLALIEVARGVFTPVTTDQTIRNAALSAVGIDRVEVKANVVATTEGDGTPAELVEPKAVEPDAYGNDVTVYGLGGILIDSFNTNESSPAEVELEALGYQEIASADLETRAALANLLRDTYNATESHVITNDVLAKVGITRVTVAVEGVEPEEKDDTPIYSETVAAAQPEAKAVAAPLTLAKTEPAKHVDIPLSQVPVTKTVTVRRGLPAWGTNNCRCCCNCWCRNRRWNLLIPFSQFLVTTPARNWECAISTIKQFT</sequence>
<protein>
    <submittedName>
        <fullName evidence="1">Uncharacterized protein</fullName>
    </submittedName>
</protein>
<gene>
    <name evidence="1" type="primary">85</name>
    <name evidence="1" type="ORF">GORGEOUS_85</name>
</gene>
<organism evidence="1 2">
    <name type="scientific">Arthrobacter phage Gorgeous</name>
    <dbReference type="NCBI Taxonomy" id="1772299"/>
    <lineage>
        <taxon>Viruses</taxon>
        <taxon>Duplodnaviria</taxon>
        <taxon>Heunggongvirae</taxon>
        <taxon>Uroviricota</taxon>
        <taxon>Caudoviricetes</taxon>
        <taxon>Amigovirus</taxon>
        <taxon>Amigovirus amigo</taxon>
    </lineage>
</organism>
<evidence type="ECO:0000313" key="1">
    <source>
        <dbReference type="EMBL" id="ALY09142.1"/>
    </source>
</evidence>